<keyword evidence="3 6" id="KW-0812">Transmembrane</keyword>
<evidence type="ECO:0000256" key="5">
    <source>
        <dbReference type="ARBA" id="ARBA00023136"/>
    </source>
</evidence>
<evidence type="ECO:0000256" key="4">
    <source>
        <dbReference type="ARBA" id="ARBA00022989"/>
    </source>
</evidence>
<evidence type="ECO:0000313" key="7">
    <source>
        <dbReference type="EMBL" id="SNS07493.1"/>
    </source>
</evidence>
<dbReference type="GO" id="GO:0005886">
    <property type="term" value="C:plasma membrane"/>
    <property type="evidence" value="ECO:0007669"/>
    <property type="project" value="UniProtKB-ARBA"/>
</dbReference>
<dbReference type="InterPro" id="IPR003339">
    <property type="entry name" value="ABC/ECF_trnsptr_transmembrane"/>
</dbReference>
<evidence type="ECO:0000256" key="2">
    <source>
        <dbReference type="ARBA" id="ARBA00022475"/>
    </source>
</evidence>
<dbReference type="Proteomes" id="UP000198324">
    <property type="component" value="Unassembled WGS sequence"/>
</dbReference>
<keyword evidence="8" id="KW-1185">Reference proteome</keyword>
<gene>
    <name evidence="7" type="ORF">SAMN04488503_2591</name>
</gene>
<dbReference type="RefSeq" id="WP_089274796.1">
    <property type="nucleotide sequence ID" value="NZ_FZOC01000005.1"/>
</dbReference>
<dbReference type="Pfam" id="PF02361">
    <property type="entry name" value="CbiQ"/>
    <property type="match status" value="1"/>
</dbReference>
<organism evidence="7 8">
    <name type="scientific">Humidesulfovibrio mexicanus</name>
    <dbReference type="NCBI Taxonomy" id="147047"/>
    <lineage>
        <taxon>Bacteria</taxon>
        <taxon>Pseudomonadati</taxon>
        <taxon>Thermodesulfobacteriota</taxon>
        <taxon>Desulfovibrionia</taxon>
        <taxon>Desulfovibrionales</taxon>
        <taxon>Desulfovibrionaceae</taxon>
        <taxon>Humidesulfovibrio</taxon>
    </lineage>
</organism>
<evidence type="ECO:0000313" key="8">
    <source>
        <dbReference type="Proteomes" id="UP000198324"/>
    </source>
</evidence>
<dbReference type="CDD" id="cd16914">
    <property type="entry name" value="EcfT"/>
    <property type="match status" value="1"/>
</dbReference>
<comment type="subcellular location">
    <subcellularLocation>
        <location evidence="1">Membrane</location>
        <topology evidence="1">Multi-pass membrane protein</topology>
    </subcellularLocation>
</comment>
<protein>
    <submittedName>
        <fullName evidence="7">Energy-coupling factor transport system permease protein</fullName>
    </submittedName>
</protein>
<sequence length="255" mass="27384">MRALYGNSRGGGFPARLDTRTKMLLCLAASLSSIVLTDMAALGVLLAASVAYALSARDVKGLLVSYAAVALMLGTSALCVVGMGLLWPAMASLEIQRFVVPFMRIVVSINVVLGLALTSRVQSILTALKSLRLPALVFIPASVMVRFIPTFINDIRQIWQTLRIRGYVRSPLGLAARPGLAVRVLFMPLVFRALRSADDLAMAAELKGVGGQTRVTAHRVGRLARVDYLTLAVGAGLLVLAVWLQLRSGLRMSMH</sequence>
<name>A0A239BKC9_9BACT</name>
<evidence type="ECO:0000256" key="1">
    <source>
        <dbReference type="ARBA" id="ARBA00004141"/>
    </source>
</evidence>
<feature type="transmembrane region" description="Helical" evidence="6">
    <location>
        <begin position="131"/>
        <end position="152"/>
    </location>
</feature>
<dbReference type="EMBL" id="FZOC01000005">
    <property type="protein sequence ID" value="SNS07493.1"/>
    <property type="molecule type" value="Genomic_DNA"/>
</dbReference>
<reference evidence="7 8" key="1">
    <citation type="submission" date="2017-06" db="EMBL/GenBank/DDBJ databases">
        <authorList>
            <person name="Kim H.J."/>
            <person name="Triplett B.A."/>
        </authorList>
    </citation>
    <scope>NUCLEOTIDE SEQUENCE [LARGE SCALE GENOMIC DNA]</scope>
    <source>
        <strain evidence="7 8">DSM 13116</strain>
    </source>
</reference>
<keyword evidence="4 6" id="KW-1133">Transmembrane helix</keyword>
<feature type="transmembrane region" description="Helical" evidence="6">
    <location>
        <begin position="228"/>
        <end position="246"/>
    </location>
</feature>
<dbReference type="PANTHER" id="PTHR34857">
    <property type="entry name" value="SLL0384 PROTEIN"/>
    <property type="match status" value="1"/>
</dbReference>
<dbReference type="InterPro" id="IPR051611">
    <property type="entry name" value="ECF_transporter_component"/>
</dbReference>
<dbReference type="PANTHER" id="PTHR34857:SF2">
    <property type="entry name" value="SLL0384 PROTEIN"/>
    <property type="match status" value="1"/>
</dbReference>
<keyword evidence="2" id="KW-1003">Cell membrane</keyword>
<evidence type="ECO:0000256" key="6">
    <source>
        <dbReference type="SAM" id="Phobius"/>
    </source>
</evidence>
<accession>A0A239BKC9</accession>
<feature type="transmembrane region" description="Helical" evidence="6">
    <location>
        <begin position="98"/>
        <end position="119"/>
    </location>
</feature>
<feature type="transmembrane region" description="Helical" evidence="6">
    <location>
        <begin position="63"/>
        <end position="86"/>
    </location>
</feature>
<evidence type="ECO:0000256" key="3">
    <source>
        <dbReference type="ARBA" id="ARBA00022692"/>
    </source>
</evidence>
<dbReference type="OrthoDB" id="5422272at2"/>
<dbReference type="AlphaFoldDB" id="A0A239BKC9"/>
<keyword evidence="5 6" id="KW-0472">Membrane</keyword>
<proteinExistence type="predicted"/>